<comment type="function">
    <text evidence="6">MFS transporter; part of the gene cluster that mediates the biosynthesis of cercosporin, a light-activated, non-host-selective toxin. The perylenequinone chromophore of cercosporin absorbs light energy to attain an electronically-activated triplet state and produces active oxygen species such as the hydroxyl radical, superoxide, hydrogen peroxide or singlet oxygen upon reaction with oxygen molecules. These reactive oxygen species cause damage to various cellular components including lipids, proteins and nucleic acids. Responsible for secretion and accumulation of cercosporin, but does not play any roles in self-protection against the toxicity of cercosporin.</text>
</comment>
<evidence type="ECO:0000313" key="12">
    <source>
        <dbReference type="EMBL" id="KAF2150199.1"/>
    </source>
</evidence>
<gene>
    <name evidence="12" type="ORF">K461DRAFT_270712</name>
</gene>
<feature type="transmembrane region" description="Helical" evidence="10">
    <location>
        <begin position="420"/>
        <end position="441"/>
    </location>
</feature>
<evidence type="ECO:0000259" key="11">
    <source>
        <dbReference type="PROSITE" id="PS50850"/>
    </source>
</evidence>
<feature type="transmembrane region" description="Helical" evidence="10">
    <location>
        <begin position="120"/>
        <end position="139"/>
    </location>
</feature>
<dbReference type="AlphaFoldDB" id="A0A9P4J0I9"/>
<dbReference type="EMBL" id="ML996090">
    <property type="protein sequence ID" value="KAF2150199.1"/>
    <property type="molecule type" value="Genomic_DNA"/>
</dbReference>
<dbReference type="PROSITE" id="PS50850">
    <property type="entry name" value="MFS"/>
    <property type="match status" value="1"/>
</dbReference>
<feature type="transmembrane region" description="Helical" evidence="10">
    <location>
        <begin position="173"/>
        <end position="195"/>
    </location>
</feature>
<evidence type="ECO:0000256" key="8">
    <source>
        <dbReference type="ARBA" id="ARBA00077167"/>
    </source>
</evidence>
<dbReference type="FunFam" id="1.20.1250.20:FF:000011">
    <property type="entry name" value="MFS multidrug transporter, putative"/>
    <property type="match status" value="1"/>
</dbReference>
<dbReference type="InterPro" id="IPR011701">
    <property type="entry name" value="MFS"/>
</dbReference>
<feature type="transmembrane region" description="Helical" evidence="10">
    <location>
        <begin position="207"/>
        <end position="230"/>
    </location>
</feature>
<dbReference type="GO" id="GO:0016020">
    <property type="term" value="C:membrane"/>
    <property type="evidence" value="ECO:0007669"/>
    <property type="project" value="UniProtKB-SubCell"/>
</dbReference>
<feature type="transmembrane region" description="Helical" evidence="10">
    <location>
        <begin position="303"/>
        <end position="331"/>
    </location>
</feature>
<feature type="transmembrane region" description="Helical" evidence="10">
    <location>
        <begin position="236"/>
        <end position="256"/>
    </location>
</feature>
<feature type="transmembrane region" description="Helical" evidence="10">
    <location>
        <begin position="79"/>
        <end position="100"/>
    </location>
</feature>
<feature type="transmembrane region" description="Helical" evidence="10">
    <location>
        <begin position="453"/>
        <end position="475"/>
    </location>
</feature>
<dbReference type="Gene3D" id="1.20.1250.20">
    <property type="entry name" value="MFS general substrate transporter like domains"/>
    <property type="match status" value="1"/>
</dbReference>
<dbReference type="InterPro" id="IPR036259">
    <property type="entry name" value="MFS_trans_sf"/>
</dbReference>
<feature type="transmembrane region" description="Helical" evidence="10">
    <location>
        <begin position="391"/>
        <end position="414"/>
    </location>
</feature>
<dbReference type="GO" id="GO:0022857">
    <property type="term" value="F:transmembrane transporter activity"/>
    <property type="evidence" value="ECO:0007669"/>
    <property type="project" value="InterPro"/>
</dbReference>
<protein>
    <recommendedName>
        <fullName evidence="7">Cercosporin MFS transporter CTB4</fullName>
    </recommendedName>
    <alternativeName>
        <fullName evidence="8">Cercosporin toxin biosynthesis cluster protein 4</fullName>
    </alternativeName>
</protein>
<feature type="domain" description="Major facilitator superfamily (MFS) profile" evidence="11">
    <location>
        <begin position="81"/>
        <end position="511"/>
    </location>
</feature>
<evidence type="ECO:0000313" key="13">
    <source>
        <dbReference type="Proteomes" id="UP000799439"/>
    </source>
</evidence>
<feature type="transmembrane region" description="Helical" evidence="10">
    <location>
        <begin position="146"/>
        <end position="167"/>
    </location>
</feature>
<sequence length="522" mass="57393">MVESSQSALPRVSQEAPSQSDAGYASQTAKPEDLPNDLEKNNDHSQPMSDATIEDPNLVDFDGPNDRANPKNWSFKRKWLATGLVSLITLMTPMASSMIAPAAQAIKHDLHVGSTFESELIFSIFLLAFVFGPIFLAPLSEMYGRVIVLQIANIWFLIFTLACGFAKTTGQMLAFRFLSGLGACAPQSIGGGVLSDLWSPEQRGMAMALYSLGPMLGPSAGPLMGAWITARTTWRWSFWAVTIFGAAVQILNFFYLQETFAPRLLDLKAQRLRKETGNEKLHTKYQSTTATYRQRVYTSLTRVITLLFTQPIIQFLALAISLFYGIIYLLLATYPLVWTRIYHQSTGIAGLNYISLMIGTTLGPQINGRLLDFTYRRLKARAPDGKGRPEFRIPVLVLSTALVFGGLLMFGWSAQEHTHWIVPNIGIVFFGLGTTVSFTSLQSYTIDAYPTYAASAIGATAIARSVTGFAFPLFADYMFDGIGFGWGCTVLAGATLVVGYGGSFVLWFYGQKLRESSPYAAE</sequence>
<comment type="similarity">
    <text evidence="5">Belongs to the major facilitator superfamily. CAR1 family.</text>
</comment>
<evidence type="ECO:0000256" key="9">
    <source>
        <dbReference type="SAM" id="MobiDB-lite"/>
    </source>
</evidence>
<evidence type="ECO:0000256" key="1">
    <source>
        <dbReference type="ARBA" id="ARBA00004141"/>
    </source>
</evidence>
<dbReference type="Pfam" id="PF07690">
    <property type="entry name" value="MFS_1"/>
    <property type="match status" value="1"/>
</dbReference>
<dbReference type="CDD" id="cd17323">
    <property type="entry name" value="MFS_Tpo1_MDR_like"/>
    <property type="match status" value="1"/>
</dbReference>
<comment type="caution">
    <text evidence="12">The sequence shown here is derived from an EMBL/GenBank/DDBJ whole genome shotgun (WGS) entry which is preliminary data.</text>
</comment>
<evidence type="ECO:0000256" key="7">
    <source>
        <dbReference type="ARBA" id="ARBA00069139"/>
    </source>
</evidence>
<dbReference type="Proteomes" id="UP000799439">
    <property type="component" value="Unassembled WGS sequence"/>
</dbReference>
<feature type="compositionally biased region" description="Polar residues" evidence="9">
    <location>
        <begin position="15"/>
        <end position="29"/>
    </location>
</feature>
<dbReference type="PANTHER" id="PTHR23502:SF60">
    <property type="entry name" value="MAJOR FACILITATOR SUPERFAMILY (MFS) PROFILE DOMAIN-CONTAINING PROTEIN-RELATED"/>
    <property type="match status" value="1"/>
</dbReference>
<feature type="compositionally biased region" description="Basic and acidic residues" evidence="9">
    <location>
        <begin position="30"/>
        <end position="43"/>
    </location>
</feature>
<reference evidence="12" key="1">
    <citation type="journal article" date="2020" name="Stud. Mycol.">
        <title>101 Dothideomycetes genomes: a test case for predicting lifestyles and emergence of pathogens.</title>
        <authorList>
            <person name="Haridas S."/>
            <person name="Albert R."/>
            <person name="Binder M."/>
            <person name="Bloem J."/>
            <person name="Labutti K."/>
            <person name="Salamov A."/>
            <person name="Andreopoulos B."/>
            <person name="Baker S."/>
            <person name="Barry K."/>
            <person name="Bills G."/>
            <person name="Bluhm B."/>
            <person name="Cannon C."/>
            <person name="Castanera R."/>
            <person name="Culley D."/>
            <person name="Daum C."/>
            <person name="Ezra D."/>
            <person name="Gonzalez J."/>
            <person name="Henrissat B."/>
            <person name="Kuo A."/>
            <person name="Liang C."/>
            <person name="Lipzen A."/>
            <person name="Lutzoni F."/>
            <person name="Magnuson J."/>
            <person name="Mondo S."/>
            <person name="Nolan M."/>
            <person name="Ohm R."/>
            <person name="Pangilinan J."/>
            <person name="Park H.-J."/>
            <person name="Ramirez L."/>
            <person name="Alfaro M."/>
            <person name="Sun H."/>
            <person name="Tritt A."/>
            <person name="Yoshinaga Y."/>
            <person name="Zwiers L.-H."/>
            <person name="Turgeon B."/>
            <person name="Goodwin S."/>
            <person name="Spatafora J."/>
            <person name="Crous P."/>
            <person name="Grigoriev I."/>
        </authorList>
    </citation>
    <scope>NUCLEOTIDE SEQUENCE</scope>
    <source>
        <strain evidence="12">CBS 260.36</strain>
    </source>
</reference>
<evidence type="ECO:0000256" key="5">
    <source>
        <dbReference type="ARBA" id="ARBA00038347"/>
    </source>
</evidence>
<dbReference type="InterPro" id="IPR020846">
    <property type="entry name" value="MFS_dom"/>
</dbReference>
<dbReference type="SUPFAM" id="SSF103473">
    <property type="entry name" value="MFS general substrate transporter"/>
    <property type="match status" value="1"/>
</dbReference>
<name>A0A9P4J0I9_9PEZI</name>
<accession>A0A9P4J0I9</accession>
<evidence type="ECO:0000256" key="10">
    <source>
        <dbReference type="SAM" id="Phobius"/>
    </source>
</evidence>
<organism evidence="12 13">
    <name type="scientific">Myriangium duriaei CBS 260.36</name>
    <dbReference type="NCBI Taxonomy" id="1168546"/>
    <lineage>
        <taxon>Eukaryota</taxon>
        <taxon>Fungi</taxon>
        <taxon>Dikarya</taxon>
        <taxon>Ascomycota</taxon>
        <taxon>Pezizomycotina</taxon>
        <taxon>Dothideomycetes</taxon>
        <taxon>Dothideomycetidae</taxon>
        <taxon>Myriangiales</taxon>
        <taxon>Myriangiaceae</taxon>
        <taxon>Myriangium</taxon>
    </lineage>
</organism>
<evidence type="ECO:0000256" key="2">
    <source>
        <dbReference type="ARBA" id="ARBA00022692"/>
    </source>
</evidence>
<feature type="transmembrane region" description="Helical" evidence="10">
    <location>
        <begin position="481"/>
        <end position="509"/>
    </location>
</feature>
<feature type="region of interest" description="Disordered" evidence="9">
    <location>
        <begin position="1"/>
        <end position="63"/>
    </location>
</feature>
<evidence type="ECO:0000256" key="3">
    <source>
        <dbReference type="ARBA" id="ARBA00022989"/>
    </source>
</evidence>
<evidence type="ECO:0000256" key="6">
    <source>
        <dbReference type="ARBA" id="ARBA00053977"/>
    </source>
</evidence>
<keyword evidence="2 10" id="KW-0812">Transmembrane</keyword>
<feature type="transmembrane region" description="Helical" evidence="10">
    <location>
        <begin position="351"/>
        <end position="370"/>
    </location>
</feature>
<evidence type="ECO:0000256" key="4">
    <source>
        <dbReference type="ARBA" id="ARBA00023136"/>
    </source>
</evidence>
<dbReference type="OrthoDB" id="6770063at2759"/>
<keyword evidence="13" id="KW-1185">Reference proteome</keyword>
<keyword evidence="4 10" id="KW-0472">Membrane</keyword>
<keyword evidence="3 10" id="KW-1133">Transmembrane helix</keyword>
<comment type="subcellular location">
    <subcellularLocation>
        <location evidence="1">Membrane</location>
        <topology evidence="1">Multi-pass membrane protein</topology>
    </subcellularLocation>
</comment>
<dbReference type="PANTHER" id="PTHR23502">
    <property type="entry name" value="MAJOR FACILITATOR SUPERFAMILY"/>
    <property type="match status" value="1"/>
</dbReference>
<proteinExistence type="inferred from homology"/>